<proteinExistence type="evidence at transcript level"/>
<dbReference type="Gene3D" id="3.10.450.10">
    <property type="match status" value="1"/>
</dbReference>
<accession>A0A6B9L3J9</accession>
<evidence type="ECO:0000313" key="2">
    <source>
        <dbReference type="EMBL" id="QHB21502.1"/>
    </source>
</evidence>
<sequence length="121" mass="13413">MFISKLLAALFFFVLLSDNVCRAQEKESIAEKGACMGCTSQITYLNNPKVIGMLNRVISQRNADIQLIKIIKGSAQVVNGIKYMLSFEAKSKGSQDVKICNVIFILKGTAIDTRQFNCKSK</sequence>
<organism evidence="2">
    <name type="scientific">Platymeris rhadamanthus</name>
    <name type="common">Red spot assassin bug</name>
    <dbReference type="NCBI Taxonomy" id="1134088"/>
    <lineage>
        <taxon>Eukaryota</taxon>
        <taxon>Metazoa</taxon>
        <taxon>Ecdysozoa</taxon>
        <taxon>Arthropoda</taxon>
        <taxon>Hexapoda</taxon>
        <taxon>Insecta</taxon>
        <taxon>Pterygota</taxon>
        <taxon>Neoptera</taxon>
        <taxon>Paraneoptera</taxon>
        <taxon>Hemiptera</taxon>
        <taxon>Heteroptera</taxon>
        <taxon>Panheteroptera</taxon>
        <taxon>Cimicomorpha</taxon>
        <taxon>Reduviidae</taxon>
        <taxon>Platymeris</taxon>
    </lineage>
</organism>
<name>A0A6B9L3J9_PLARH</name>
<dbReference type="InterPro" id="IPR046350">
    <property type="entry name" value="Cystatin_sf"/>
</dbReference>
<dbReference type="EMBL" id="MN208313">
    <property type="protein sequence ID" value="QHB21502.1"/>
    <property type="molecule type" value="mRNA"/>
</dbReference>
<dbReference type="SUPFAM" id="SSF54403">
    <property type="entry name" value="Cystatin/monellin"/>
    <property type="match status" value="1"/>
</dbReference>
<feature type="signal peptide" evidence="1">
    <location>
        <begin position="1"/>
        <end position="23"/>
    </location>
</feature>
<feature type="chain" id="PRO_5025570695" evidence="1">
    <location>
        <begin position="24"/>
        <end position="121"/>
    </location>
</feature>
<keyword evidence="1" id="KW-0732">Signal</keyword>
<protein>
    <submittedName>
        <fullName evidence="2">Venom cystatin domain peptide Pr16a</fullName>
    </submittedName>
</protein>
<evidence type="ECO:0000256" key="1">
    <source>
        <dbReference type="SAM" id="SignalP"/>
    </source>
</evidence>
<reference evidence="2" key="1">
    <citation type="journal article" date="2019" name="Toxins">
        <title>Missiles of mass disruption: composition and glandular origin of venom used as a projectile defensive weapon by the assassin bug Platymeris rhadamanthus.</title>
        <authorList>
            <person name="Walker A.A."/>
            <person name="Robinson S.D."/>
            <person name="Undheim E.A.B."/>
            <person name="Jin J."/>
            <person name="Han X."/>
            <person name="Fry B.G."/>
            <person name="Vetter I."/>
            <person name="King G.F."/>
        </authorList>
    </citation>
    <scope>NUCLEOTIDE SEQUENCE</scope>
    <source>
        <tissue evidence="2">Venom glands</tissue>
    </source>
</reference>
<dbReference type="AlphaFoldDB" id="A0A6B9L3J9"/>